<dbReference type="Proteomes" id="UP001181622">
    <property type="component" value="Unassembled WGS sequence"/>
</dbReference>
<comment type="caution">
    <text evidence="2">The sequence shown here is derived from an EMBL/GenBank/DDBJ whole genome shotgun (WGS) entry which is preliminary data.</text>
</comment>
<gene>
    <name evidence="2" type="ORF">IHQ68_18430</name>
</gene>
<feature type="transmembrane region" description="Helical" evidence="1">
    <location>
        <begin position="260"/>
        <end position="281"/>
    </location>
</feature>
<protein>
    <submittedName>
        <fullName evidence="2">TIGR02587 family membrane protein</fullName>
    </submittedName>
</protein>
<evidence type="ECO:0000313" key="2">
    <source>
        <dbReference type="EMBL" id="MDR4308601.1"/>
    </source>
</evidence>
<proteinExistence type="predicted"/>
<dbReference type="InterPro" id="IPR013416">
    <property type="entry name" value="CHP02587_IM"/>
</dbReference>
<feature type="transmembrane region" description="Helical" evidence="1">
    <location>
        <begin position="112"/>
        <end position="133"/>
    </location>
</feature>
<keyword evidence="1" id="KW-0812">Transmembrane</keyword>
<evidence type="ECO:0000313" key="3">
    <source>
        <dbReference type="Proteomes" id="UP001181622"/>
    </source>
</evidence>
<dbReference type="InterPro" id="IPR024464">
    <property type="entry name" value="DUF2391"/>
</dbReference>
<name>A0ABU1DKK1_9HYPH</name>
<feature type="transmembrane region" description="Helical" evidence="1">
    <location>
        <begin position="226"/>
        <end position="248"/>
    </location>
</feature>
<sequence>MTAISADRRREIERGFLVELGRAAGGAVIFSLPVMMTMETWALGAGMDRARLLALFAAFVPMLVGLSHYVGFEETQTWLDDLRDAFVAIAVGFVVSALVLSAFGVLHPGLSLGEITGAVALQTISASFGAVIAQGQFGQRDDECDARARGAGYGGQLLFMASGAVFLSLNIAPTEEVELISASMTPLHALLLAAFAVLAMHAIVYRVNFVGQSLRRPEGRGFVELLLGYTAVGYAIALAVSAGLLWSFGSLEELAPATALRHVVTLGFPAGIGAAFARILVGGGD</sequence>
<organism evidence="2 3">
    <name type="scientific">Chelatococcus sambhunathii</name>
    <dbReference type="NCBI Taxonomy" id="363953"/>
    <lineage>
        <taxon>Bacteria</taxon>
        <taxon>Pseudomonadati</taxon>
        <taxon>Pseudomonadota</taxon>
        <taxon>Alphaproteobacteria</taxon>
        <taxon>Hyphomicrobiales</taxon>
        <taxon>Chelatococcaceae</taxon>
        <taxon>Chelatococcus</taxon>
    </lineage>
</organism>
<feature type="transmembrane region" description="Helical" evidence="1">
    <location>
        <begin position="20"/>
        <end position="38"/>
    </location>
</feature>
<keyword evidence="3" id="KW-1185">Reference proteome</keyword>
<reference evidence="2" key="1">
    <citation type="submission" date="2020-10" db="EMBL/GenBank/DDBJ databases">
        <authorList>
            <person name="Abbas A."/>
            <person name="Razzaq R."/>
            <person name="Waqas M."/>
            <person name="Abbas N."/>
            <person name="Nielsen T.K."/>
            <person name="Hansen L.H."/>
            <person name="Hussain S."/>
            <person name="Shahid M."/>
        </authorList>
    </citation>
    <scope>NUCLEOTIDE SEQUENCE</scope>
    <source>
        <strain evidence="2">S14</strain>
    </source>
</reference>
<feature type="transmembrane region" description="Helical" evidence="1">
    <location>
        <begin position="84"/>
        <end position="106"/>
    </location>
</feature>
<accession>A0ABU1DKK1</accession>
<keyword evidence="1" id="KW-0472">Membrane</keyword>
<dbReference type="Pfam" id="PF09622">
    <property type="entry name" value="DUF2391"/>
    <property type="match status" value="1"/>
</dbReference>
<keyword evidence="1" id="KW-1133">Transmembrane helix</keyword>
<dbReference type="RefSeq" id="WP_309394495.1">
    <property type="nucleotide sequence ID" value="NZ_JADBEO010000059.1"/>
</dbReference>
<dbReference type="EMBL" id="JADBEO010000059">
    <property type="protein sequence ID" value="MDR4308601.1"/>
    <property type="molecule type" value="Genomic_DNA"/>
</dbReference>
<feature type="transmembrane region" description="Helical" evidence="1">
    <location>
        <begin position="50"/>
        <end position="72"/>
    </location>
</feature>
<feature type="transmembrane region" description="Helical" evidence="1">
    <location>
        <begin position="184"/>
        <end position="205"/>
    </location>
</feature>
<evidence type="ECO:0000256" key="1">
    <source>
        <dbReference type="SAM" id="Phobius"/>
    </source>
</evidence>
<dbReference type="NCBIfam" id="TIGR02587">
    <property type="entry name" value="TIGR02587 family membrane protein"/>
    <property type="match status" value="1"/>
</dbReference>
<feature type="transmembrane region" description="Helical" evidence="1">
    <location>
        <begin position="153"/>
        <end position="172"/>
    </location>
</feature>